<dbReference type="GO" id="GO:0046872">
    <property type="term" value="F:metal ion binding"/>
    <property type="evidence" value="ECO:0007669"/>
    <property type="project" value="UniProtKB-KW"/>
</dbReference>
<dbReference type="PANTHER" id="PTHR42827:SF1">
    <property type="entry name" value="IRON-SULFUR CLUSTER-BINDING PROTEIN"/>
    <property type="match status" value="1"/>
</dbReference>
<protein>
    <submittedName>
        <fullName evidence="8">Reductive dehalogenase</fullName>
    </submittedName>
</protein>
<keyword evidence="4" id="KW-0408">Iron</keyword>
<name>A0AAN0RK93_9RHOB</name>
<evidence type="ECO:0000256" key="1">
    <source>
        <dbReference type="ARBA" id="ARBA00004196"/>
    </source>
</evidence>
<keyword evidence="6" id="KW-0472">Membrane</keyword>
<keyword evidence="2" id="KW-0479">Metal-binding</keyword>
<evidence type="ECO:0000256" key="6">
    <source>
        <dbReference type="ARBA" id="ARBA00023136"/>
    </source>
</evidence>
<dbReference type="SUPFAM" id="SSF54862">
    <property type="entry name" value="4Fe-4S ferredoxins"/>
    <property type="match status" value="1"/>
</dbReference>
<dbReference type="GO" id="GO:0030313">
    <property type="term" value="C:cell envelope"/>
    <property type="evidence" value="ECO:0007669"/>
    <property type="project" value="UniProtKB-SubCell"/>
</dbReference>
<comment type="subcellular location">
    <subcellularLocation>
        <location evidence="1">Cell envelope</location>
    </subcellularLocation>
</comment>
<gene>
    <name evidence="8" type="ORF">RCA23_c21810</name>
</gene>
<evidence type="ECO:0000256" key="3">
    <source>
        <dbReference type="ARBA" id="ARBA00022729"/>
    </source>
</evidence>
<dbReference type="Pfam" id="PF13484">
    <property type="entry name" value="Fer4_16"/>
    <property type="match status" value="1"/>
</dbReference>
<dbReference type="PROSITE" id="PS00198">
    <property type="entry name" value="4FE4S_FER_1"/>
    <property type="match status" value="1"/>
</dbReference>
<evidence type="ECO:0000313" key="8">
    <source>
        <dbReference type="EMBL" id="AII87706.1"/>
    </source>
</evidence>
<dbReference type="AlphaFoldDB" id="A0AAN0RK93"/>
<proteinExistence type="predicted"/>
<evidence type="ECO:0000256" key="4">
    <source>
        <dbReference type="ARBA" id="ARBA00023004"/>
    </source>
</evidence>
<dbReference type="KEGG" id="ptp:RCA23_c21810"/>
<evidence type="ECO:0000256" key="5">
    <source>
        <dbReference type="ARBA" id="ARBA00023014"/>
    </source>
</evidence>
<dbReference type="PROSITE" id="PS51379">
    <property type="entry name" value="4FE4S_FER_2"/>
    <property type="match status" value="1"/>
</dbReference>
<dbReference type="PANTHER" id="PTHR42827">
    <property type="entry name" value="IRON-SULFUR CLUSTER-BINDING PROTEIN-RELATED"/>
    <property type="match status" value="1"/>
</dbReference>
<keyword evidence="5" id="KW-0411">Iron-sulfur</keyword>
<evidence type="ECO:0000259" key="7">
    <source>
        <dbReference type="PROSITE" id="PS51379"/>
    </source>
</evidence>
<keyword evidence="3" id="KW-0732">Signal</keyword>
<dbReference type="EMBL" id="CP003984">
    <property type="protein sequence ID" value="AII87706.1"/>
    <property type="molecule type" value="Genomic_DNA"/>
</dbReference>
<dbReference type="Proteomes" id="UP000028680">
    <property type="component" value="Chromosome"/>
</dbReference>
<keyword evidence="9" id="KW-1185">Reference proteome</keyword>
<organism evidence="8 9">
    <name type="scientific">Planktomarina temperata RCA23</name>
    <dbReference type="NCBI Taxonomy" id="666509"/>
    <lineage>
        <taxon>Bacteria</taxon>
        <taxon>Pseudomonadati</taxon>
        <taxon>Pseudomonadota</taxon>
        <taxon>Alphaproteobacteria</taxon>
        <taxon>Rhodobacterales</taxon>
        <taxon>Paracoccaceae</taxon>
        <taxon>Planktomarina</taxon>
    </lineage>
</organism>
<dbReference type="GO" id="GO:0051536">
    <property type="term" value="F:iron-sulfur cluster binding"/>
    <property type="evidence" value="ECO:0007669"/>
    <property type="project" value="UniProtKB-KW"/>
</dbReference>
<dbReference type="NCBIfam" id="TIGR02486">
    <property type="entry name" value="RDH"/>
    <property type="match status" value="1"/>
</dbReference>
<accession>A0AAN0RK93</accession>
<dbReference type="Gene3D" id="3.30.70.20">
    <property type="match status" value="1"/>
</dbReference>
<evidence type="ECO:0000256" key="2">
    <source>
        <dbReference type="ARBA" id="ARBA00022723"/>
    </source>
</evidence>
<evidence type="ECO:0000313" key="9">
    <source>
        <dbReference type="Proteomes" id="UP000028680"/>
    </source>
</evidence>
<dbReference type="InterPro" id="IPR017896">
    <property type="entry name" value="4Fe4S_Fe-S-bd"/>
</dbReference>
<reference evidence="8 9" key="1">
    <citation type="journal article" date="2014" name="ISME J.">
        <title>Adaptation of an abundant Roseobacter RCA organism to pelagic systems revealed by genomic and transcriptomic analyses.</title>
        <authorList>
            <person name="Voget S."/>
            <person name="Wemheuer B."/>
            <person name="Brinkhoff T."/>
            <person name="Vollmers J."/>
            <person name="Dietrich S."/>
            <person name="Giebel H.A."/>
            <person name="Beardsley C."/>
            <person name="Sardemann C."/>
            <person name="Bakenhus I."/>
            <person name="Billerbeck S."/>
            <person name="Daniel R."/>
            <person name="Simon M."/>
        </authorList>
    </citation>
    <scope>NUCLEOTIDE SEQUENCE [LARGE SCALE GENOMIC DNA]</scope>
    <source>
        <strain evidence="8 9">RCA23</strain>
    </source>
</reference>
<dbReference type="InterPro" id="IPR017900">
    <property type="entry name" value="4Fe4S_Fe_S_CS"/>
</dbReference>
<feature type="domain" description="4Fe-4S ferredoxin-type" evidence="7">
    <location>
        <begin position="298"/>
        <end position="326"/>
    </location>
</feature>
<sequence>MNFDRRKATIGDMSPSFATLVIRLVILQCVFMENPDDLAAGIETTPQFKRFSQRNDVFSRAFWDDTVRSAASQAFFASYRMEATPRRGDGFTQKDFALRNASWLISDIMTDRFAADGRREGFQAPISNDTPVAGEKVHFETPSAASANVKKAAVFFGADLCGVTDLDPRWLYEDRVDVRDMSTAPLGLPEGLTHVVVLGHEMDLELVRSYPSALGGAATGREYSHEAAIVMQLAAYIRNLGYQAVASMNDTGLVIPMAVQAGLGEYARNQLVITPQFGPRLRFSKIFTNMPLATDRPKRPGVAKFCDICTKCADACPVKALPLDPPKFGGGPSAIQGVKKWTSDAEKCFSFWTKLSSDCAICMRVCPFNRDFRSWPQRLWLKLALSPARGLALWLDRWRQGRLKPAQWWSRP</sequence>
<dbReference type="InterPro" id="IPR012832">
    <property type="entry name" value="RDH"/>
</dbReference>